<keyword evidence="1" id="KW-0805">Transcription regulation</keyword>
<accession>D0LZ16</accession>
<evidence type="ECO:0000259" key="4">
    <source>
        <dbReference type="PROSITE" id="PS50987"/>
    </source>
</evidence>
<dbReference type="CDD" id="cd00090">
    <property type="entry name" value="HTH_ARSR"/>
    <property type="match status" value="1"/>
</dbReference>
<keyword evidence="3" id="KW-0804">Transcription</keyword>
<protein>
    <submittedName>
        <fullName evidence="5">Putative transcriptional regulator, ArsR family</fullName>
    </submittedName>
</protein>
<dbReference type="InterPro" id="IPR036388">
    <property type="entry name" value="WH-like_DNA-bd_sf"/>
</dbReference>
<dbReference type="HOGENOM" id="CLU_097806_0_3_7"/>
<evidence type="ECO:0000256" key="2">
    <source>
        <dbReference type="ARBA" id="ARBA00023125"/>
    </source>
</evidence>
<sequence>MDLDAVLRALADGTRRVIIDELAEREEQSLFEICVRLTEKHGIAISRQAVSKHLGILEAAGLIAVEWRGRTKLHSLEPAPLRALGRGWLANYVFEKESDK</sequence>
<dbReference type="Pfam" id="PF12840">
    <property type="entry name" value="HTH_20"/>
    <property type="match status" value="1"/>
</dbReference>
<dbReference type="GO" id="GO:0003700">
    <property type="term" value="F:DNA-binding transcription factor activity"/>
    <property type="evidence" value="ECO:0007669"/>
    <property type="project" value="InterPro"/>
</dbReference>
<evidence type="ECO:0000256" key="3">
    <source>
        <dbReference type="ARBA" id="ARBA00023163"/>
    </source>
</evidence>
<dbReference type="AlphaFoldDB" id="D0LZ16"/>
<dbReference type="STRING" id="502025.Hoch_1940"/>
<dbReference type="PANTHER" id="PTHR33154:SF33">
    <property type="entry name" value="TRANSCRIPTIONAL REPRESSOR SDPR"/>
    <property type="match status" value="1"/>
</dbReference>
<dbReference type="SUPFAM" id="SSF46785">
    <property type="entry name" value="Winged helix' DNA-binding domain"/>
    <property type="match status" value="1"/>
</dbReference>
<dbReference type="Proteomes" id="UP000001880">
    <property type="component" value="Chromosome"/>
</dbReference>
<dbReference type="InterPro" id="IPR001845">
    <property type="entry name" value="HTH_ArsR_DNA-bd_dom"/>
</dbReference>
<dbReference type="InterPro" id="IPR011991">
    <property type="entry name" value="ArsR-like_HTH"/>
</dbReference>
<dbReference type="EMBL" id="CP001804">
    <property type="protein sequence ID" value="ACY14486.1"/>
    <property type="molecule type" value="Genomic_DNA"/>
</dbReference>
<evidence type="ECO:0000313" key="5">
    <source>
        <dbReference type="EMBL" id="ACY14486.1"/>
    </source>
</evidence>
<dbReference type="PROSITE" id="PS50987">
    <property type="entry name" value="HTH_ARSR_2"/>
    <property type="match status" value="1"/>
</dbReference>
<feature type="domain" description="HTH arsR-type" evidence="4">
    <location>
        <begin position="1"/>
        <end position="96"/>
    </location>
</feature>
<dbReference type="GO" id="GO:0003677">
    <property type="term" value="F:DNA binding"/>
    <property type="evidence" value="ECO:0007669"/>
    <property type="project" value="UniProtKB-KW"/>
</dbReference>
<keyword evidence="6" id="KW-1185">Reference proteome</keyword>
<organism evidence="5 6">
    <name type="scientific">Haliangium ochraceum (strain DSM 14365 / JCM 11303 / SMP-2)</name>
    <dbReference type="NCBI Taxonomy" id="502025"/>
    <lineage>
        <taxon>Bacteria</taxon>
        <taxon>Pseudomonadati</taxon>
        <taxon>Myxococcota</taxon>
        <taxon>Polyangia</taxon>
        <taxon>Haliangiales</taxon>
        <taxon>Kofleriaceae</taxon>
        <taxon>Haliangium</taxon>
    </lineage>
</organism>
<evidence type="ECO:0000313" key="6">
    <source>
        <dbReference type="Proteomes" id="UP000001880"/>
    </source>
</evidence>
<dbReference type="InterPro" id="IPR036390">
    <property type="entry name" value="WH_DNA-bd_sf"/>
</dbReference>
<dbReference type="eggNOG" id="COG0640">
    <property type="taxonomic scope" value="Bacteria"/>
</dbReference>
<evidence type="ECO:0000256" key="1">
    <source>
        <dbReference type="ARBA" id="ARBA00023015"/>
    </source>
</evidence>
<gene>
    <name evidence="5" type="ordered locus">Hoch_1940</name>
</gene>
<dbReference type="Gene3D" id="1.10.10.10">
    <property type="entry name" value="Winged helix-like DNA-binding domain superfamily/Winged helix DNA-binding domain"/>
    <property type="match status" value="1"/>
</dbReference>
<proteinExistence type="predicted"/>
<dbReference type="PANTHER" id="PTHR33154">
    <property type="entry name" value="TRANSCRIPTIONAL REGULATOR, ARSR FAMILY"/>
    <property type="match status" value="1"/>
</dbReference>
<dbReference type="KEGG" id="hoh:Hoch_1940"/>
<dbReference type="RefSeq" id="WP_012827094.1">
    <property type="nucleotide sequence ID" value="NC_013440.1"/>
</dbReference>
<name>D0LZ16_HALO1</name>
<keyword evidence="2" id="KW-0238">DNA-binding</keyword>
<reference evidence="5 6" key="1">
    <citation type="journal article" date="2010" name="Stand. Genomic Sci.">
        <title>Complete genome sequence of Haliangium ochraceum type strain (SMP-2).</title>
        <authorList>
            <consortium name="US DOE Joint Genome Institute (JGI-PGF)"/>
            <person name="Ivanova N."/>
            <person name="Daum C."/>
            <person name="Lang E."/>
            <person name="Abt B."/>
            <person name="Kopitz M."/>
            <person name="Saunders E."/>
            <person name="Lapidus A."/>
            <person name="Lucas S."/>
            <person name="Glavina Del Rio T."/>
            <person name="Nolan M."/>
            <person name="Tice H."/>
            <person name="Copeland A."/>
            <person name="Cheng J.F."/>
            <person name="Chen F."/>
            <person name="Bruce D."/>
            <person name="Goodwin L."/>
            <person name="Pitluck S."/>
            <person name="Mavromatis K."/>
            <person name="Pati A."/>
            <person name="Mikhailova N."/>
            <person name="Chen A."/>
            <person name="Palaniappan K."/>
            <person name="Land M."/>
            <person name="Hauser L."/>
            <person name="Chang Y.J."/>
            <person name="Jeffries C.D."/>
            <person name="Detter J.C."/>
            <person name="Brettin T."/>
            <person name="Rohde M."/>
            <person name="Goker M."/>
            <person name="Bristow J."/>
            <person name="Markowitz V."/>
            <person name="Eisen J.A."/>
            <person name="Hugenholtz P."/>
            <person name="Kyrpides N.C."/>
            <person name="Klenk H.P."/>
        </authorList>
    </citation>
    <scope>NUCLEOTIDE SEQUENCE [LARGE SCALE GENOMIC DNA]</scope>
    <source>
        <strain evidence="6">DSM 14365 / CIP 107738 / JCM 11303 / AJ 13395 / SMP-2</strain>
    </source>
</reference>
<dbReference type="InterPro" id="IPR051081">
    <property type="entry name" value="HTH_MetalResp_TranReg"/>
</dbReference>
<dbReference type="SMART" id="SM00418">
    <property type="entry name" value="HTH_ARSR"/>
    <property type="match status" value="1"/>
</dbReference>